<dbReference type="SUPFAM" id="SSF81301">
    <property type="entry name" value="Nucleotidyltransferase"/>
    <property type="match status" value="1"/>
</dbReference>
<dbReference type="PANTHER" id="PTHR30621:SF0">
    <property type="entry name" value="BIFUNCTIONAL GLUTAMINE SYNTHETASE ADENYLYLTRANSFERASE_ADENYLYL-REMOVING ENZYME"/>
    <property type="match status" value="1"/>
</dbReference>
<organism evidence="2 3">
    <name type="scientific">endosymbiont of Riftia pachyptila</name>
    <name type="common">vent Ph05</name>
    <dbReference type="NCBI Taxonomy" id="1048808"/>
    <lineage>
        <taxon>Bacteria</taxon>
        <taxon>Pseudomonadati</taxon>
        <taxon>Pseudomonadota</taxon>
        <taxon>Gammaproteobacteria</taxon>
        <taxon>sulfur-oxidizing symbionts</taxon>
    </lineage>
</organism>
<dbReference type="AlphaFoldDB" id="G2DCD9"/>
<dbReference type="EMBL" id="AFOC01000028">
    <property type="protein sequence ID" value="EGV51735.1"/>
    <property type="molecule type" value="Genomic_DNA"/>
</dbReference>
<dbReference type="PANTHER" id="PTHR30621">
    <property type="entry name" value="GLUTAMINE SYNTHETASE ADENYLYLTRANSFERASE"/>
    <property type="match status" value="1"/>
</dbReference>
<protein>
    <submittedName>
        <fullName evidence="2">Glutamate-ammonia-ligase adenylyltransferase</fullName>
        <ecNumber evidence="2">2.7.7.42</ecNumber>
    </submittedName>
</protein>
<dbReference type="GO" id="GO:0005829">
    <property type="term" value="C:cytosol"/>
    <property type="evidence" value="ECO:0007669"/>
    <property type="project" value="TreeGrafter"/>
</dbReference>
<dbReference type="Gene3D" id="3.30.460.10">
    <property type="entry name" value="Beta Polymerase, domain 2"/>
    <property type="match status" value="1"/>
</dbReference>
<keyword evidence="2" id="KW-0436">Ligase</keyword>
<comment type="caution">
    <text evidence="2">The sequence shown here is derived from an EMBL/GenBank/DDBJ whole genome shotgun (WGS) entry which is preliminary data.</text>
</comment>
<dbReference type="GO" id="GO:0016874">
    <property type="term" value="F:ligase activity"/>
    <property type="evidence" value="ECO:0007669"/>
    <property type="project" value="UniProtKB-KW"/>
</dbReference>
<dbReference type="InterPro" id="IPR005190">
    <property type="entry name" value="GlnE_rpt_dom"/>
</dbReference>
<evidence type="ECO:0000259" key="1">
    <source>
        <dbReference type="Pfam" id="PF03710"/>
    </source>
</evidence>
<dbReference type="Pfam" id="PF03710">
    <property type="entry name" value="GlnE"/>
    <property type="match status" value="1"/>
</dbReference>
<keyword evidence="2" id="KW-0548">Nucleotidyltransferase</keyword>
<accession>G2DCD9</accession>
<feature type="domain" description="Glutamate-ammonia ligase adenylyltransferase repeated" evidence="1">
    <location>
        <begin position="42"/>
        <end position="204"/>
    </location>
</feature>
<gene>
    <name evidence="2" type="primary">glnE1''</name>
    <name evidence="2" type="ORF">Rifp1Sym_ba00290</name>
</gene>
<keyword evidence="3" id="KW-1185">Reference proteome</keyword>
<dbReference type="GO" id="GO:0008882">
    <property type="term" value="F:[glutamate-ammonia-ligase] adenylyltransferase activity"/>
    <property type="evidence" value="ECO:0007669"/>
    <property type="project" value="UniProtKB-EC"/>
</dbReference>
<name>G2DCD9_9GAMM</name>
<sequence length="270" mass="29284">MAKLGTGMSDAIAESVEVEWSAWCETLADAGERVPDTAALVADLKRVWEASGYVAQSCKRDPGLLPGLLNSGQLQSSYTAGEMAGQLAERLADASDETALHKILRQFRRQQMVRIICRDIAGWAPLGETLEDLSELADITIQQSLVLLYDWTCREMGTPRNAAGEAQSLLVLGMGKLGARELNLSSDIDLIFAYPEPGETDGPRPRSKSGSSFASASVWCRRSIPSTQTVLYFASTPACVPLAVLVRWRCTSMPWRTTTTPRRGSGSAMP</sequence>
<reference evidence="2" key="1">
    <citation type="journal article" date="2011" name="ISME J.">
        <title>The endosymbionts of the deep-sea tubeworms Riftia pachyptila and Tevnia jerichonana share an identical physiology as revealed by proteogenomic analyses.</title>
        <authorList>
            <person name="Gardebrecht A."/>
            <person name="Markert S."/>
            <person name="Felbeck H."/>
            <person name="Thuermer A."/>
            <person name="Albrecht D."/>
            <person name="Wollherr A."/>
            <person name="Kabisch J."/>
            <person name="Lehmann R."/>
            <person name="Daniel R."/>
            <person name="Liesegang H."/>
            <person name="Hecker M."/>
            <person name="Sievert S.M."/>
            <person name="Schweder T."/>
        </authorList>
    </citation>
    <scope>NUCLEOTIDE SEQUENCE [LARGE SCALE GENOMIC DNA]</scope>
</reference>
<keyword evidence="2" id="KW-0808">Transferase</keyword>
<dbReference type="InterPro" id="IPR043519">
    <property type="entry name" value="NT_sf"/>
</dbReference>
<dbReference type="PATRIC" id="fig|1048808.3.peg.1262"/>
<dbReference type="EC" id="2.7.7.42" evidence="2"/>
<evidence type="ECO:0000313" key="2">
    <source>
        <dbReference type="EMBL" id="EGV51735.1"/>
    </source>
</evidence>
<dbReference type="GO" id="GO:0000820">
    <property type="term" value="P:regulation of glutamine family amino acid metabolic process"/>
    <property type="evidence" value="ECO:0007669"/>
    <property type="project" value="TreeGrafter"/>
</dbReference>
<evidence type="ECO:0000313" key="3">
    <source>
        <dbReference type="Proteomes" id="UP000004491"/>
    </source>
</evidence>
<dbReference type="Proteomes" id="UP000004491">
    <property type="component" value="Unassembled WGS sequence"/>
</dbReference>
<proteinExistence type="predicted"/>
<dbReference type="CDD" id="cd05401">
    <property type="entry name" value="NT_GlnE_GlnD_like"/>
    <property type="match status" value="1"/>
</dbReference>
<dbReference type="InterPro" id="IPR023057">
    <property type="entry name" value="GlnE"/>
</dbReference>